<reference evidence="2" key="2">
    <citation type="submission" date="2020-09" db="EMBL/GenBank/DDBJ databases">
        <authorList>
            <person name="Sun Q."/>
            <person name="Ohkuma M."/>
        </authorList>
    </citation>
    <scope>NUCLEOTIDE SEQUENCE</scope>
    <source>
        <strain evidence="2">JCM 5016</strain>
    </source>
</reference>
<proteinExistence type="predicted"/>
<evidence type="ECO:0000313" key="3">
    <source>
        <dbReference type="Proteomes" id="UP000623010"/>
    </source>
</evidence>
<dbReference type="EMBL" id="BMWH01000030">
    <property type="protein sequence ID" value="GHA09893.1"/>
    <property type="molecule type" value="Genomic_DNA"/>
</dbReference>
<reference evidence="2" key="1">
    <citation type="journal article" date="2014" name="Int. J. Syst. Evol. Microbiol.">
        <title>Complete genome sequence of Corynebacterium casei LMG S-19264T (=DSM 44701T), isolated from a smear-ripened cheese.</title>
        <authorList>
            <consortium name="US DOE Joint Genome Institute (JGI-PGF)"/>
            <person name="Walter F."/>
            <person name="Albersmeier A."/>
            <person name="Kalinowski J."/>
            <person name="Ruckert C."/>
        </authorList>
    </citation>
    <scope>NUCLEOTIDE SEQUENCE</scope>
    <source>
        <strain evidence="2">JCM 5016</strain>
    </source>
</reference>
<dbReference type="InterPro" id="IPR006311">
    <property type="entry name" value="TAT_signal"/>
</dbReference>
<evidence type="ECO:0000313" key="2">
    <source>
        <dbReference type="EMBL" id="GHA09893.1"/>
    </source>
</evidence>
<gene>
    <name evidence="2" type="ORF">GCM10010389_56370</name>
</gene>
<dbReference type="PROSITE" id="PS51318">
    <property type="entry name" value="TAT"/>
    <property type="match status" value="1"/>
</dbReference>
<accession>A0A918RRU2</accession>
<dbReference type="AlphaFoldDB" id="A0A918RRU2"/>
<comment type="caution">
    <text evidence="2">The sequence shown here is derived from an EMBL/GenBank/DDBJ whole genome shotgun (WGS) entry which is preliminary data.</text>
</comment>
<protein>
    <submittedName>
        <fullName evidence="2">Uncharacterized protein</fullName>
    </submittedName>
</protein>
<keyword evidence="1" id="KW-0732">Signal</keyword>
<dbReference type="RefSeq" id="WP_190060306.1">
    <property type="nucleotide sequence ID" value="NZ_BMWH01000030.1"/>
</dbReference>
<feature type="chain" id="PRO_5038689459" evidence="1">
    <location>
        <begin position="30"/>
        <end position="316"/>
    </location>
</feature>
<organism evidence="2 3">
    <name type="scientific">Streptomyces echinoruber</name>
    <dbReference type="NCBI Taxonomy" id="68898"/>
    <lineage>
        <taxon>Bacteria</taxon>
        <taxon>Bacillati</taxon>
        <taxon>Actinomycetota</taxon>
        <taxon>Actinomycetes</taxon>
        <taxon>Kitasatosporales</taxon>
        <taxon>Streptomycetaceae</taxon>
        <taxon>Streptomyces</taxon>
    </lineage>
</organism>
<sequence>MRTRTRWRRSLGGALTGLAVAVGLTTALAEPAAAATTTPVAVTKYSYTSAAGDYIGQGGSASYTPSTATITAGGDAQYVRFRVSTDTTWWDVELAAPTGEKLHPGIYRDAERAAFRTGRSPGLDVSGDGRGCNEVYGQFSVNQIETDASGAITVLDATYTQHCESADAPALKGVVKYRAHPLSYAYTSDPGDYMGQGLSQTHTGATSTFSLSGYGAGGIQYGVSGKREYWTALITPPTGENLEAGRTYRTARSHAEGTAGLDVFGNGRGCNTSTGTLTVTKLARGDDGTVKAFAATFVQHCEGGDPALHGTIHYYA</sequence>
<evidence type="ECO:0000256" key="1">
    <source>
        <dbReference type="SAM" id="SignalP"/>
    </source>
</evidence>
<dbReference type="Proteomes" id="UP000623010">
    <property type="component" value="Unassembled WGS sequence"/>
</dbReference>
<feature type="signal peptide" evidence="1">
    <location>
        <begin position="1"/>
        <end position="29"/>
    </location>
</feature>
<name>A0A918RRU2_9ACTN</name>
<keyword evidence="3" id="KW-1185">Reference proteome</keyword>